<feature type="non-terminal residue" evidence="2">
    <location>
        <position position="268"/>
    </location>
</feature>
<organism evidence="2 3">
    <name type="scientific">Dimargaris verticillata</name>
    <dbReference type="NCBI Taxonomy" id="2761393"/>
    <lineage>
        <taxon>Eukaryota</taxon>
        <taxon>Fungi</taxon>
        <taxon>Fungi incertae sedis</taxon>
        <taxon>Zoopagomycota</taxon>
        <taxon>Kickxellomycotina</taxon>
        <taxon>Dimargaritomycetes</taxon>
        <taxon>Dimargaritales</taxon>
        <taxon>Dimargaritaceae</taxon>
        <taxon>Dimargaris</taxon>
    </lineage>
</organism>
<dbReference type="Proteomes" id="UP001151582">
    <property type="component" value="Unassembled WGS sequence"/>
</dbReference>
<keyword evidence="3" id="KW-1185">Reference proteome</keyword>
<name>A0A9W8AUR1_9FUNG</name>
<evidence type="ECO:0000313" key="3">
    <source>
        <dbReference type="Proteomes" id="UP001151582"/>
    </source>
</evidence>
<sequence length="268" mass="28606">MLPTPLPRRGSQTSPRRPSAPAVSQRARSQLVSGVEELGFGDEEPQCPVTHSAGPSPTLRTNKLIHMLGRLSLSRGSSWASQPDLVGDDDVPCLTRSDSFKNIFSAQSSRRSGILNRRSPLERSKSVVDISERHSPGAAYQYDDLCRLSPHMDAVMTSATSSTTTLYSNPTSSPTVYPVTVTRRSTDSGNTACVSAASPHLLGKAVPAVASPRQGGLAEPQLTWDRPHVVGVSRATTERPASPLVPNSPLAGAPALRNQNSFVRKLHA</sequence>
<accession>A0A9W8AUR1</accession>
<feature type="region of interest" description="Disordered" evidence="1">
    <location>
        <begin position="1"/>
        <end position="56"/>
    </location>
</feature>
<dbReference type="EMBL" id="JANBQB010002035">
    <property type="protein sequence ID" value="KAJ1968894.1"/>
    <property type="molecule type" value="Genomic_DNA"/>
</dbReference>
<reference evidence="2" key="1">
    <citation type="submission" date="2022-07" db="EMBL/GenBank/DDBJ databases">
        <title>Phylogenomic reconstructions and comparative analyses of Kickxellomycotina fungi.</title>
        <authorList>
            <person name="Reynolds N.K."/>
            <person name="Stajich J.E."/>
            <person name="Barry K."/>
            <person name="Grigoriev I.V."/>
            <person name="Crous P."/>
            <person name="Smith M.E."/>
        </authorList>
    </citation>
    <scope>NUCLEOTIDE SEQUENCE</scope>
    <source>
        <strain evidence="2">RSA 567</strain>
    </source>
</reference>
<proteinExistence type="predicted"/>
<protein>
    <submittedName>
        <fullName evidence="2">Uncharacterized protein</fullName>
    </submittedName>
</protein>
<comment type="caution">
    <text evidence="2">The sequence shown here is derived from an EMBL/GenBank/DDBJ whole genome shotgun (WGS) entry which is preliminary data.</text>
</comment>
<dbReference type="AlphaFoldDB" id="A0A9W8AUR1"/>
<gene>
    <name evidence="2" type="ORF">H4R34_006220</name>
</gene>
<evidence type="ECO:0000256" key="1">
    <source>
        <dbReference type="SAM" id="MobiDB-lite"/>
    </source>
</evidence>
<evidence type="ECO:0000313" key="2">
    <source>
        <dbReference type="EMBL" id="KAJ1968894.1"/>
    </source>
</evidence>
<feature type="region of interest" description="Disordered" evidence="1">
    <location>
        <begin position="234"/>
        <end position="268"/>
    </location>
</feature>